<evidence type="ECO:0000256" key="10">
    <source>
        <dbReference type="PIRNR" id="PIRNR039133"/>
    </source>
</evidence>
<evidence type="ECO:0000256" key="2">
    <source>
        <dbReference type="ARBA" id="ARBA00004718"/>
    </source>
</evidence>
<dbReference type="eggNOG" id="KOG2013">
    <property type="taxonomic scope" value="Eukaryota"/>
</dbReference>
<dbReference type="Proteomes" id="UP000001996">
    <property type="component" value="Unassembled WGS sequence"/>
</dbReference>
<feature type="binding site" evidence="12">
    <location>
        <position position="52"/>
    </location>
    <ligand>
        <name>ATP</name>
        <dbReference type="ChEBI" id="CHEBI:30616"/>
    </ligand>
</feature>
<feature type="binding site" evidence="13">
    <location>
        <position position="480"/>
    </location>
    <ligand>
        <name>Zn(2+)</name>
        <dbReference type="ChEBI" id="CHEBI:29105"/>
    </ligand>
</feature>
<dbReference type="Gene3D" id="3.10.290.20">
    <property type="entry name" value="Ubiquitin-like 2 activating enzyme e1b. Chain: B, domain 3"/>
    <property type="match status" value="1"/>
</dbReference>
<dbReference type="PIRSF" id="PIRSF039133">
    <property type="entry name" value="SUMO_E1B"/>
    <property type="match status" value="1"/>
</dbReference>
<protein>
    <recommendedName>
        <fullName evidence="10">Ubiquitin-activating enzyme E1-like</fullName>
    </recommendedName>
</protein>
<evidence type="ECO:0000256" key="9">
    <source>
        <dbReference type="ARBA" id="ARBA00022840"/>
    </source>
</evidence>
<dbReference type="InterPro" id="IPR000594">
    <property type="entry name" value="ThiF_NAD_FAD-bd"/>
</dbReference>
<reference evidence="19 20" key="1">
    <citation type="journal article" date="2009" name="Nature">
        <title>Evolution of pathogenicity and sexual reproduction in eight Candida genomes.</title>
        <authorList>
            <person name="Butler G."/>
            <person name="Rasmussen M.D."/>
            <person name="Lin M.F."/>
            <person name="Santos M.A."/>
            <person name="Sakthikumar S."/>
            <person name="Munro C.A."/>
            <person name="Rheinbay E."/>
            <person name="Grabherr M."/>
            <person name="Forche A."/>
            <person name="Reedy J.L."/>
            <person name="Agrafioti I."/>
            <person name="Arnaud M.B."/>
            <person name="Bates S."/>
            <person name="Brown A.J."/>
            <person name="Brunke S."/>
            <person name="Costanzo M.C."/>
            <person name="Fitzpatrick D.A."/>
            <person name="de Groot P.W."/>
            <person name="Harris D."/>
            <person name="Hoyer L.L."/>
            <person name="Hube B."/>
            <person name="Klis F.M."/>
            <person name="Kodira C."/>
            <person name="Lennard N."/>
            <person name="Logue M.E."/>
            <person name="Martin R."/>
            <person name="Neiman A.M."/>
            <person name="Nikolaou E."/>
            <person name="Quail M.A."/>
            <person name="Quinn J."/>
            <person name="Santos M.C."/>
            <person name="Schmitzberger F.F."/>
            <person name="Sherlock G."/>
            <person name="Shah P."/>
            <person name="Silverstein K.A."/>
            <person name="Skrzypek M.S."/>
            <person name="Soll D."/>
            <person name="Staggs R."/>
            <person name="Stansfield I."/>
            <person name="Stumpf M.P."/>
            <person name="Sudbery P.E."/>
            <person name="Srikantha T."/>
            <person name="Zeng Q."/>
            <person name="Berman J."/>
            <person name="Berriman M."/>
            <person name="Heitman J."/>
            <person name="Gow N.A."/>
            <person name="Lorenz M.C."/>
            <person name="Birren B.W."/>
            <person name="Kellis M."/>
            <person name="Cuomo C.A."/>
        </authorList>
    </citation>
    <scope>NUCLEOTIDE SEQUENCE [LARGE SCALE GENOMIC DNA]</scope>
    <source>
        <strain evidence="20">ATCC 11503 / BCRC 21390 / CBS 2605 / JCM 1781 / NBRC 1676 / NRRL YB-4239</strain>
    </source>
</reference>
<accession>A5DT34</accession>
<dbReference type="Gene3D" id="3.50.50.80">
    <property type="entry name" value="Ubiquitin-activating enzyme E1, inactive adenylation domain, subdomain 1"/>
    <property type="match status" value="1"/>
</dbReference>
<comment type="subunit">
    <text evidence="10">Heterodimer.</text>
</comment>
<name>A5DT34_LODEL</name>
<dbReference type="PANTHER" id="PTHR10953:SF5">
    <property type="entry name" value="SUMO-ACTIVATING ENZYME SUBUNIT 2"/>
    <property type="match status" value="1"/>
</dbReference>
<dbReference type="Gene3D" id="1.10.10.520">
    <property type="entry name" value="Ubiquitin activating enzymes (Uba3). Chain: B, domain 2"/>
    <property type="match status" value="1"/>
</dbReference>
<evidence type="ECO:0000259" key="17">
    <source>
        <dbReference type="Pfam" id="PF00899"/>
    </source>
</evidence>
<sequence>MAKDTYLKRILGEKSLDRVKHTKVLMVGAGGIGCELLKNLILSAYGEVHIVDLDTVTLSNLNRQFLFRKKDIDKSKSLTISQAVESFNYFGTKLVSYHGSIMDTKQFPIQWWEQFSIIYNALDNVEARQHVNKMCLLLKIPLMDSGTEGLKGNMYPIYPDYTECYDCQAKTLRKTYPVCTIRSTPSLPVHCITWAKEFLFKQLFDEEEIDIGAGQKGGLNDADAIAKESDNAEEIKNLTREANELADLRKTVTSAETDEFVSHLIRKIFITDIERLALIDELWKSRKRPVPLDYTEYESSLQRMLHNQSNKEVEDENDVENYDKNNDKNVKHDSILSADTKNWSILENLYVVYKSSQSIQKRICELKEPFVSFDKDDEDAMNFVAATSNLRSHIFHIGTMSKFDIKEIAGNIIPAIATTNALVSGFSAAIGTNFYKFNLGNEKGRFNYEEICKSAYTMATSLTPQLYVISSTVSGPLAGCPTEAGTARGVFKVRDSDMGNLTLNWLLEQLKVSYGYSRDSISIQAGKMKLIYDIDFDDYVEAKLKDVPGFQNQALILIQDDDDLLEKLELLINVVDPGPEGDYNGIVLTKLPSVVVNRIASSEDGAKELEDSDSDALEVIEDQNSGDSDIEIIEDTDVEPNLKKRRIA</sequence>
<dbReference type="STRING" id="379508.A5DT34"/>
<evidence type="ECO:0000256" key="1">
    <source>
        <dbReference type="ARBA" id="ARBA00004496"/>
    </source>
</evidence>
<feature type="coiled-coil region" evidence="15">
    <location>
        <begin position="231"/>
        <end position="258"/>
    </location>
</feature>
<feature type="binding site" evidence="12">
    <location>
        <begin position="28"/>
        <end position="33"/>
    </location>
    <ligand>
        <name>ATP</name>
        <dbReference type="ChEBI" id="CHEBI:30616"/>
    </ligand>
</feature>
<evidence type="ECO:0000256" key="5">
    <source>
        <dbReference type="ARBA" id="ARBA00022723"/>
    </source>
</evidence>
<dbReference type="GO" id="GO:0019948">
    <property type="term" value="F:SUMO activating enzyme activity"/>
    <property type="evidence" value="ECO:0007669"/>
    <property type="project" value="UniProtKB-UniRule"/>
</dbReference>
<keyword evidence="7 10" id="KW-0833">Ubl conjugation pathway</keyword>
<dbReference type="InterPro" id="IPR042449">
    <property type="entry name" value="Ub-E1_IAD_1"/>
</dbReference>
<dbReference type="PROSITE" id="PS51257">
    <property type="entry name" value="PROKAR_LIPOPROTEIN"/>
    <property type="match status" value="1"/>
</dbReference>
<dbReference type="UniPathway" id="UPA00886"/>
<dbReference type="GO" id="GO:0046872">
    <property type="term" value="F:metal ion binding"/>
    <property type="evidence" value="ECO:0007669"/>
    <property type="project" value="UniProtKB-KW"/>
</dbReference>
<dbReference type="GO" id="GO:0005737">
    <property type="term" value="C:cytoplasm"/>
    <property type="evidence" value="ECO:0007669"/>
    <property type="project" value="UniProtKB-SubCell"/>
</dbReference>
<feature type="binding site" evidence="12">
    <location>
        <begin position="100"/>
        <end position="101"/>
    </location>
    <ligand>
        <name>ATP</name>
        <dbReference type="ChEBI" id="CHEBI:30616"/>
    </ligand>
</feature>
<dbReference type="Pfam" id="PF10585">
    <property type="entry name" value="UBA_E1_SCCH"/>
    <property type="match status" value="1"/>
</dbReference>
<keyword evidence="9 10" id="KW-0067">ATP-binding</keyword>
<dbReference type="InterPro" id="IPR033127">
    <property type="entry name" value="UBQ-activ_enz_E1_Cys_AS"/>
</dbReference>
<evidence type="ECO:0000256" key="6">
    <source>
        <dbReference type="ARBA" id="ARBA00022741"/>
    </source>
</evidence>
<dbReference type="Pfam" id="PF00899">
    <property type="entry name" value="ThiF"/>
    <property type="match status" value="1"/>
</dbReference>
<dbReference type="InterPro" id="IPR019572">
    <property type="entry name" value="UBA_E1_SCCH"/>
</dbReference>
<dbReference type="InterPro" id="IPR023318">
    <property type="entry name" value="Ub_act_enz_dom_a_sf"/>
</dbReference>
<evidence type="ECO:0000256" key="11">
    <source>
        <dbReference type="PIRSR" id="PIRSR039133-1"/>
    </source>
</evidence>
<evidence type="ECO:0000256" key="3">
    <source>
        <dbReference type="ARBA" id="ARBA00005673"/>
    </source>
</evidence>
<dbReference type="InterPro" id="IPR035985">
    <property type="entry name" value="Ubiquitin-activating_enz"/>
</dbReference>
<evidence type="ECO:0000256" key="7">
    <source>
        <dbReference type="ARBA" id="ARBA00022786"/>
    </source>
</evidence>
<feature type="region of interest" description="Disordered" evidence="16">
    <location>
        <begin position="621"/>
        <end position="648"/>
    </location>
</feature>
<feature type="binding site" evidence="12">
    <location>
        <begin position="60"/>
        <end position="63"/>
    </location>
    <ligand>
        <name>ATP</name>
        <dbReference type="ChEBI" id="CHEBI:30616"/>
    </ligand>
</feature>
<dbReference type="KEGG" id="lel:PVL30_000507"/>
<feature type="compositionally biased region" description="Acidic residues" evidence="16">
    <location>
        <begin position="628"/>
        <end position="638"/>
    </location>
</feature>
<evidence type="ECO:0000256" key="16">
    <source>
        <dbReference type="SAM" id="MobiDB-lite"/>
    </source>
</evidence>
<dbReference type="PROSITE" id="PS00865">
    <property type="entry name" value="UBIQUITIN_ACTIVAT_2"/>
    <property type="match status" value="1"/>
</dbReference>
<keyword evidence="4" id="KW-0963">Cytoplasm</keyword>
<evidence type="ECO:0000313" key="19">
    <source>
        <dbReference type="EMBL" id="EDK42342.1"/>
    </source>
</evidence>
<comment type="similarity">
    <text evidence="3 10">Belongs to the ubiquitin-activating E1 family.</text>
</comment>
<feature type="active site" description="Glycyl thioester intermediate" evidence="11 14">
    <location>
        <position position="179"/>
    </location>
</feature>
<feature type="region of interest" description="Disordered" evidence="16">
    <location>
        <begin position="306"/>
        <end position="326"/>
    </location>
</feature>
<dbReference type="EMBL" id="CH981524">
    <property type="protein sequence ID" value="EDK42342.1"/>
    <property type="molecule type" value="Genomic_DNA"/>
</dbReference>
<feature type="binding site" evidence="12">
    <location>
        <position position="76"/>
    </location>
    <ligand>
        <name>ATP</name>
        <dbReference type="ChEBI" id="CHEBI:30616"/>
    </ligand>
</feature>
<dbReference type="PANTHER" id="PTHR10953">
    <property type="entry name" value="UBIQUITIN-ACTIVATING ENZYME E1"/>
    <property type="match status" value="1"/>
</dbReference>
<feature type="binding site" evidence="13">
    <location>
        <position position="167"/>
    </location>
    <ligand>
        <name>Zn(2+)</name>
        <dbReference type="ChEBI" id="CHEBI:29105"/>
    </ligand>
</feature>
<comment type="pathway">
    <text evidence="2 10">Protein modification; protein sumoylation.</text>
</comment>
<evidence type="ECO:0000259" key="18">
    <source>
        <dbReference type="Pfam" id="PF10585"/>
    </source>
</evidence>
<dbReference type="InterPro" id="IPR045886">
    <property type="entry name" value="ThiF/MoeB/HesA"/>
</dbReference>
<gene>
    <name evidence="19" type="ORF">LELG_00520</name>
</gene>
<proteinExistence type="inferred from homology"/>
<dbReference type="AlphaFoldDB" id="A5DT34"/>
<keyword evidence="15" id="KW-0175">Coiled coil</keyword>
<keyword evidence="8 10" id="KW-0862">Zinc</keyword>
<dbReference type="GO" id="GO:0031510">
    <property type="term" value="C:SUMO activating enzyme complex"/>
    <property type="evidence" value="ECO:0007669"/>
    <property type="project" value="UniProtKB-UniRule"/>
</dbReference>
<dbReference type="FunFam" id="3.50.50.80:FF:000002">
    <property type="entry name" value="SUMO-activating enzyme subunit 2"/>
    <property type="match status" value="1"/>
</dbReference>
<feature type="domain" description="THIF-type NAD/FAD binding fold" evidence="17">
    <location>
        <begin position="10"/>
        <end position="429"/>
    </location>
</feature>
<evidence type="ECO:0000256" key="8">
    <source>
        <dbReference type="ARBA" id="ARBA00022833"/>
    </source>
</evidence>
<dbReference type="FunCoup" id="A5DT34">
    <property type="interactions" value="1808"/>
</dbReference>
<evidence type="ECO:0000313" key="20">
    <source>
        <dbReference type="Proteomes" id="UP000001996"/>
    </source>
</evidence>
<comment type="subcellular location">
    <subcellularLocation>
        <location evidence="1">Cytoplasm</location>
    </subcellularLocation>
</comment>
<feature type="binding site" evidence="13">
    <location>
        <position position="164"/>
    </location>
    <ligand>
        <name>Zn(2+)</name>
        <dbReference type="ChEBI" id="CHEBI:29105"/>
    </ligand>
</feature>
<dbReference type="InParanoid" id="A5DT34"/>
<dbReference type="VEuPathDB" id="FungiDB:LELG_00520"/>
<evidence type="ECO:0000256" key="14">
    <source>
        <dbReference type="PROSITE-ProRule" id="PRU10132"/>
    </source>
</evidence>
<dbReference type="GeneID" id="5235073"/>
<keyword evidence="6 10" id="KW-0547">Nucleotide-binding</keyword>
<evidence type="ECO:0000256" key="4">
    <source>
        <dbReference type="ARBA" id="ARBA00022490"/>
    </source>
</evidence>
<dbReference type="InterPro" id="IPR030661">
    <property type="entry name" value="Uba2"/>
</dbReference>
<dbReference type="HOGENOM" id="CLU_013325_7_3_1"/>
<feature type="binding site" evidence="12">
    <location>
        <begin position="123"/>
        <end position="128"/>
    </location>
    <ligand>
        <name>ATP</name>
        <dbReference type="ChEBI" id="CHEBI:30616"/>
    </ligand>
</feature>
<organism evidence="19 20">
    <name type="scientific">Lodderomyces elongisporus (strain ATCC 11503 / CBS 2605 / JCM 1781 / NBRC 1676 / NRRL YB-4239)</name>
    <name type="common">Yeast</name>
    <name type="synonym">Saccharomyces elongisporus</name>
    <dbReference type="NCBI Taxonomy" id="379508"/>
    <lineage>
        <taxon>Eukaryota</taxon>
        <taxon>Fungi</taxon>
        <taxon>Dikarya</taxon>
        <taxon>Ascomycota</taxon>
        <taxon>Saccharomycotina</taxon>
        <taxon>Pichiomycetes</taxon>
        <taxon>Debaryomycetaceae</taxon>
        <taxon>Candida/Lodderomyces clade</taxon>
        <taxon>Lodderomyces</taxon>
    </lineage>
</organism>
<keyword evidence="20" id="KW-1185">Reference proteome</keyword>
<evidence type="ECO:0000256" key="15">
    <source>
        <dbReference type="SAM" id="Coils"/>
    </source>
</evidence>
<dbReference type="SUPFAM" id="SSF69572">
    <property type="entry name" value="Activating enzymes of the ubiquitin-like proteins"/>
    <property type="match status" value="1"/>
</dbReference>
<feature type="domain" description="Ubiquitin-activating enzyme SCCH" evidence="18">
    <location>
        <begin position="297"/>
        <end position="406"/>
    </location>
</feature>
<evidence type="ECO:0000256" key="13">
    <source>
        <dbReference type="PIRSR" id="PIRSR039133-3"/>
    </source>
</evidence>
<evidence type="ECO:0000256" key="12">
    <source>
        <dbReference type="PIRSR" id="PIRSR039133-2"/>
    </source>
</evidence>
<dbReference type="OrthoDB" id="10255449at2759"/>
<keyword evidence="5 10" id="KW-0479">Metal-binding</keyword>
<dbReference type="GO" id="GO:0005524">
    <property type="term" value="F:ATP binding"/>
    <property type="evidence" value="ECO:0007669"/>
    <property type="project" value="UniProtKB-UniRule"/>
</dbReference>
<dbReference type="GO" id="GO:0016925">
    <property type="term" value="P:protein sumoylation"/>
    <property type="evidence" value="ECO:0007669"/>
    <property type="project" value="UniProtKB-UniRule"/>
</dbReference>